<feature type="transmembrane region" description="Helical" evidence="1">
    <location>
        <begin position="43"/>
        <end position="63"/>
    </location>
</feature>
<accession>A0ABW1ZGI7</accession>
<proteinExistence type="predicted"/>
<evidence type="ECO:0000313" key="2">
    <source>
        <dbReference type="EMBL" id="MFC6659382.1"/>
    </source>
</evidence>
<dbReference type="RefSeq" id="WP_224604382.1">
    <property type="nucleotide sequence ID" value="NZ_JAIQXV010000001.1"/>
</dbReference>
<sequence>MAFELTCRYRDQMLIGRALAALALFMALPVARPSLWVLETWGGWQVSALIWAALFGGTSVLLLTTKRPRWAMAGMMLAFVWLTTVAAAAALALGPNALTFLCLPLMWHCGSTAVALKLAWRPA</sequence>
<keyword evidence="1" id="KW-0472">Membrane</keyword>
<evidence type="ECO:0000256" key="1">
    <source>
        <dbReference type="SAM" id="Phobius"/>
    </source>
</evidence>
<name>A0ABW1ZGI7_9DEIO</name>
<keyword evidence="3" id="KW-1185">Reference proteome</keyword>
<organism evidence="2 3">
    <name type="scientific">Deinococcus multiflagellatus</name>
    <dbReference type="NCBI Taxonomy" id="1656887"/>
    <lineage>
        <taxon>Bacteria</taxon>
        <taxon>Thermotogati</taxon>
        <taxon>Deinococcota</taxon>
        <taxon>Deinococci</taxon>
        <taxon>Deinococcales</taxon>
        <taxon>Deinococcaceae</taxon>
        <taxon>Deinococcus</taxon>
    </lineage>
</organism>
<comment type="caution">
    <text evidence="2">The sequence shown here is derived from an EMBL/GenBank/DDBJ whole genome shotgun (WGS) entry which is preliminary data.</text>
</comment>
<reference evidence="3" key="1">
    <citation type="journal article" date="2019" name="Int. J. Syst. Evol. Microbiol.">
        <title>The Global Catalogue of Microorganisms (GCM) 10K type strain sequencing project: providing services to taxonomists for standard genome sequencing and annotation.</title>
        <authorList>
            <consortium name="The Broad Institute Genomics Platform"/>
            <consortium name="The Broad Institute Genome Sequencing Center for Infectious Disease"/>
            <person name="Wu L."/>
            <person name="Ma J."/>
        </authorList>
    </citation>
    <scope>NUCLEOTIDE SEQUENCE [LARGE SCALE GENOMIC DNA]</scope>
    <source>
        <strain evidence="3">CCUG 63830</strain>
    </source>
</reference>
<keyword evidence="1" id="KW-0812">Transmembrane</keyword>
<dbReference type="Proteomes" id="UP001596317">
    <property type="component" value="Unassembled WGS sequence"/>
</dbReference>
<protein>
    <submittedName>
        <fullName evidence="2">Uncharacterized protein</fullName>
    </submittedName>
</protein>
<dbReference type="EMBL" id="JBHSWB010000001">
    <property type="protein sequence ID" value="MFC6659382.1"/>
    <property type="molecule type" value="Genomic_DNA"/>
</dbReference>
<feature type="transmembrane region" description="Helical" evidence="1">
    <location>
        <begin position="70"/>
        <end position="92"/>
    </location>
</feature>
<gene>
    <name evidence="2" type="ORF">ACFP90_02595</name>
</gene>
<evidence type="ECO:0000313" key="3">
    <source>
        <dbReference type="Proteomes" id="UP001596317"/>
    </source>
</evidence>
<feature type="transmembrane region" description="Helical" evidence="1">
    <location>
        <begin position="98"/>
        <end position="120"/>
    </location>
</feature>
<keyword evidence="1" id="KW-1133">Transmembrane helix</keyword>